<dbReference type="PANTHER" id="PTHR12697:SF38">
    <property type="entry name" value="PBS LYASE HEAT DOMAIN PROTEIN REPEAT-CONTAINING PROTEIN"/>
    <property type="match status" value="1"/>
</dbReference>
<evidence type="ECO:0000313" key="3">
    <source>
        <dbReference type="Proteomes" id="UP001614394"/>
    </source>
</evidence>
<accession>A0ABW8C1D3</accession>
<feature type="compositionally biased region" description="Gly residues" evidence="1">
    <location>
        <begin position="120"/>
        <end position="134"/>
    </location>
</feature>
<dbReference type="RefSeq" id="WP_399644226.1">
    <property type="nucleotide sequence ID" value="NZ_JBITYG010000001.1"/>
</dbReference>
<dbReference type="SMART" id="SM00567">
    <property type="entry name" value="EZ_HEAT"/>
    <property type="match status" value="5"/>
</dbReference>
<evidence type="ECO:0000313" key="2">
    <source>
        <dbReference type="EMBL" id="MFI9099702.1"/>
    </source>
</evidence>
<keyword evidence="3" id="KW-1185">Reference proteome</keyword>
<dbReference type="SUPFAM" id="SSF48371">
    <property type="entry name" value="ARM repeat"/>
    <property type="match status" value="1"/>
</dbReference>
<evidence type="ECO:0000256" key="1">
    <source>
        <dbReference type="SAM" id="MobiDB-lite"/>
    </source>
</evidence>
<dbReference type="EMBL" id="JBITYG010000001">
    <property type="protein sequence ID" value="MFI9099702.1"/>
    <property type="molecule type" value="Genomic_DNA"/>
</dbReference>
<sequence length="781" mass="82103">MLAGLYEIDWAAMGHAYGSAEEVPELLRGLASADAGEREAALDAMYGAVHHQGDVYDSTLACIPFLFELVADPAVRDRGRIVVLLTSIGGGDEVAEEYLDEIVIEAGGPVAGGAWSALGDGSGNAPGTGSGGSGDTTDALDDEDILGLLDAEGAAGGTPGRRLGDEDAEAAAWRANYAMAVTAVRAQAEVFTELVADPDPDVRRAVPVALGALHGETARILDVLRDRLPVERDTETRLALVEAVGTLALRQGGPATEAADWLVRLAGDRADGPADRSSDGRSLSADPGLRLAALAQLARCAPERLPADIVPTAVALLRAVRGEEADSRFPLEVSAERPVPATFVGHLRELRERAEAGRSAPWAADLLRTLHTALDDRVADRIALVIDQLRSPDWGRRIDAVWMSGGLVRGWRGPYEELVVLLGQQLADPEERLRDGAASVLENLYELAAPAADALAEAVAADPGSWVQEWSQGRPSLGGMVKTLARLGDPRALPALASALDRPDIPQDLGFAIEHLGAAAVPLAPLLRRRLAEVTLNDEEAYDQAEPLLRGVAAIAAAEAFPEVLRILRGAPKARRDWLLCSAIRALARFGDAARDALPDLRALVADPGSCIALEAASALWAIERNTAVLPVLLAHLDSDSPHTRRSAAEALGELGPAAAGAAPRLRELLADPAVWMRVDAAVALWRVSGDAGPVLPVLRSAWAENVHTRTVIAGCLAEMGPAAAGAAPLLRDELAAVRRHNNEGDHYGTLDVCADEKLLLACRRALSRISGTGPVVDSGR</sequence>
<gene>
    <name evidence="2" type="ORF">ACIGXA_04190</name>
</gene>
<reference evidence="2 3" key="1">
    <citation type="submission" date="2024-10" db="EMBL/GenBank/DDBJ databases">
        <title>The Natural Products Discovery Center: Release of the First 8490 Sequenced Strains for Exploring Actinobacteria Biosynthetic Diversity.</title>
        <authorList>
            <person name="Kalkreuter E."/>
            <person name="Kautsar S.A."/>
            <person name="Yang D."/>
            <person name="Bader C.D."/>
            <person name="Teijaro C.N."/>
            <person name="Fluegel L."/>
            <person name="Davis C.M."/>
            <person name="Simpson J.R."/>
            <person name="Lauterbach L."/>
            <person name="Steele A.D."/>
            <person name="Gui C."/>
            <person name="Meng S."/>
            <person name="Li G."/>
            <person name="Viehrig K."/>
            <person name="Ye F."/>
            <person name="Su P."/>
            <person name="Kiefer A.F."/>
            <person name="Nichols A."/>
            <person name="Cepeda A.J."/>
            <person name="Yan W."/>
            <person name="Fan B."/>
            <person name="Jiang Y."/>
            <person name="Adhikari A."/>
            <person name="Zheng C.-J."/>
            <person name="Schuster L."/>
            <person name="Cowan T.M."/>
            <person name="Smanski M.J."/>
            <person name="Chevrette M.G."/>
            <person name="De Carvalho L.P.S."/>
            <person name="Shen B."/>
        </authorList>
    </citation>
    <scope>NUCLEOTIDE SEQUENCE [LARGE SCALE GENOMIC DNA]</scope>
    <source>
        <strain evidence="2 3">NPDC053399</strain>
    </source>
</reference>
<dbReference type="InterPro" id="IPR011989">
    <property type="entry name" value="ARM-like"/>
</dbReference>
<dbReference type="Proteomes" id="UP001614394">
    <property type="component" value="Unassembled WGS sequence"/>
</dbReference>
<dbReference type="Gene3D" id="1.25.10.10">
    <property type="entry name" value="Leucine-rich Repeat Variant"/>
    <property type="match status" value="3"/>
</dbReference>
<proteinExistence type="predicted"/>
<dbReference type="InterPro" id="IPR004155">
    <property type="entry name" value="PBS_lyase_HEAT"/>
</dbReference>
<feature type="region of interest" description="Disordered" evidence="1">
    <location>
        <begin position="115"/>
        <end position="139"/>
    </location>
</feature>
<comment type="caution">
    <text evidence="2">The sequence shown here is derived from an EMBL/GenBank/DDBJ whole genome shotgun (WGS) entry which is preliminary data.</text>
</comment>
<protein>
    <submittedName>
        <fullName evidence="2">HEAT repeat domain-containing protein</fullName>
    </submittedName>
</protein>
<name>A0ABW8C1D3_9ACTN</name>
<organism evidence="2 3">
    <name type="scientific">Streptomyces fildesensis</name>
    <dbReference type="NCBI Taxonomy" id="375757"/>
    <lineage>
        <taxon>Bacteria</taxon>
        <taxon>Bacillati</taxon>
        <taxon>Actinomycetota</taxon>
        <taxon>Actinomycetes</taxon>
        <taxon>Kitasatosporales</taxon>
        <taxon>Streptomycetaceae</taxon>
        <taxon>Streptomyces</taxon>
    </lineage>
</organism>
<dbReference type="InterPro" id="IPR016024">
    <property type="entry name" value="ARM-type_fold"/>
</dbReference>
<dbReference type="Pfam" id="PF13646">
    <property type="entry name" value="HEAT_2"/>
    <property type="match status" value="1"/>
</dbReference>
<dbReference type="PANTHER" id="PTHR12697">
    <property type="entry name" value="PBS LYASE HEAT-LIKE PROTEIN"/>
    <property type="match status" value="1"/>
</dbReference>